<feature type="domain" description="Glycosyl transferase family 1" evidence="1">
    <location>
        <begin position="728"/>
        <end position="819"/>
    </location>
</feature>
<name>A0A1U9KAV0_9BACL</name>
<proteinExistence type="predicted"/>
<sequence length="852" mass="98414">MEVLKSKVIDFLEWIAYKLFDTKQRRFITNLFTQKQKKKIKRLFSRGNIQTHLREIELTKFRLQNLGFTQRGLNDLRNIYQESKDPFIKRKAAWELSLWHANQNNRENACRCLEMLPQAIEGETDSEQLRRVAIIEAECHELLGNIEAAKRTIMSALEEGPNADLYLAAANLESSASARIKWINKALQLYGISTVSLMTSTDRPLYDCLVCEREISEGVRLSEHETVKVTVIIPVYNAEDVIDTSLGSVLTQTWTNLEIFVVDDCSTDRTVSIVEEYVARDKRVHLIKAKSNGGAYVARNLALREASGDFVTVNDADDWSHPEKIEKQVRHLLENPSVIGNTSQQARATNELKFFRRGKPGAYIFSNMSSFMFRRKPVMEAVGYWDCVRFGADSEFIKRIKKVFGEEAVVEVPTGPLSFQRQSESSLTGNSAFGFPGYFMGARKEYAEAQTYFHSQNKNLRYEFPQQSRPFAVPEPMLPKRQGSGRRHFDVILASDFRLDGGSNISNLEEIKAQKQMGLRTGLIQMSRYDYPPRKKINPKIRDLIDGDSVQMIVYGEKVSCDILLLRYPPILQEWQRFVPDVKAKDIRVIVNQTPMSDYGPNAVLRYDIRRASEHLQEYFGKEGVWHPIGPLIRKALHEHHAEELKSITLAKEDWSNIINVEEWKRPSRPKRGTSVRIGRHSRDQYVKWPSNREELLAIYPDSDGYEVHILGGAEIPRRVLGRLPSNWHVLEFGEMHPKDFLSTLDVFVYFTHPNWIEAFGRVIIEAMAAGVPVIVPYSYQELFREAAIYANPFEVKEKINQLMSDDDYYEAQVNRAYEYVEQHFGYSTHLSRLRKELTNGREKEWDKKHAF</sequence>
<dbReference type="EMBL" id="CP019699">
    <property type="protein sequence ID" value="AQS57113.1"/>
    <property type="molecule type" value="Genomic_DNA"/>
</dbReference>
<dbReference type="STRING" id="1471761.B0W44_16520"/>
<dbReference type="KEGG" id="ntr:B0W44_16520"/>
<keyword evidence="3" id="KW-0808">Transferase</keyword>
<dbReference type="Proteomes" id="UP000188603">
    <property type="component" value="Chromosome"/>
</dbReference>
<dbReference type="GO" id="GO:0016757">
    <property type="term" value="F:glycosyltransferase activity"/>
    <property type="evidence" value="ECO:0007669"/>
    <property type="project" value="InterPro"/>
</dbReference>
<evidence type="ECO:0000259" key="2">
    <source>
        <dbReference type="Pfam" id="PF00535"/>
    </source>
</evidence>
<organism evidence="3 4">
    <name type="scientific">Novibacillus thermophilus</name>
    <dbReference type="NCBI Taxonomy" id="1471761"/>
    <lineage>
        <taxon>Bacteria</taxon>
        <taxon>Bacillati</taxon>
        <taxon>Bacillota</taxon>
        <taxon>Bacilli</taxon>
        <taxon>Bacillales</taxon>
        <taxon>Thermoactinomycetaceae</taxon>
        <taxon>Novibacillus</taxon>
    </lineage>
</organism>
<feature type="domain" description="Glycosyltransferase 2-like" evidence="2">
    <location>
        <begin position="230"/>
        <end position="350"/>
    </location>
</feature>
<dbReference type="PANTHER" id="PTHR43685">
    <property type="entry name" value="GLYCOSYLTRANSFERASE"/>
    <property type="match status" value="1"/>
</dbReference>
<protein>
    <submittedName>
        <fullName evidence="3">Glycosyl transferase family A</fullName>
    </submittedName>
</protein>
<evidence type="ECO:0000313" key="4">
    <source>
        <dbReference type="Proteomes" id="UP000188603"/>
    </source>
</evidence>
<dbReference type="SUPFAM" id="SSF53756">
    <property type="entry name" value="UDP-Glycosyltransferase/glycogen phosphorylase"/>
    <property type="match status" value="1"/>
</dbReference>
<reference evidence="3 4" key="1">
    <citation type="journal article" date="2015" name="Int. J. Syst. Evol. Microbiol.">
        <title>Novibacillus thermophilus gen. nov., sp. nov., a Gram-staining-negative and moderately thermophilic member of the family Thermoactinomycetaceae.</title>
        <authorList>
            <person name="Yang G."/>
            <person name="Chen J."/>
            <person name="Zhou S."/>
        </authorList>
    </citation>
    <scope>NUCLEOTIDE SEQUENCE [LARGE SCALE GENOMIC DNA]</scope>
    <source>
        <strain evidence="3 4">SG-1</strain>
    </source>
</reference>
<dbReference type="SUPFAM" id="SSF53448">
    <property type="entry name" value="Nucleotide-diphospho-sugar transferases"/>
    <property type="match status" value="1"/>
</dbReference>
<dbReference type="InterPro" id="IPR050834">
    <property type="entry name" value="Glycosyltransf_2"/>
</dbReference>
<dbReference type="InterPro" id="IPR001173">
    <property type="entry name" value="Glyco_trans_2-like"/>
</dbReference>
<dbReference type="InterPro" id="IPR001296">
    <property type="entry name" value="Glyco_trans_1"/>
</dbReference>
<evidence type="ECO:0000313" key="3">
    <source>
        <dbReference type="EMBL" id="AQS57113.1"/>
    </source>
</evidence>
<dbReference type="OrthoDB" id="396512at2"/>
<dbReference type="Gene3D" id="3.90.550.10">
    <property type="entry name" value="Spore Coat Polysaccharide Biosynthesis Protein SpsA, Chain A"/>
    <property type="match status" value="1"/>
</dbReference>
<dbReference type="InterPro" id="IPR029044">
    <property type="entry name" value="Nucleotide-diphossugar_trans"/>
</dbReference>
<dbReference type="CDD" id="cd00761">
    <property type="entry name" value="Glyco_tranf_GTA_type"/>
    <property type="match status" value="1"/>
</dbReference>
<keyword evidence="4" id="KW-1185">Reference proteome</keyword>
<dbReference type="PANTHER" id="PTHR43685:SF2">
    <property type="entry name" value="GLYCOSYLTRANSFERASE 2-LIKE DOMAIN-CONTAINING PROTEIN"/>
    <property type="match status" value="1"/>
</dbReference>
<dbReference type="Pfam" id="PF00535">
    <property type="entry name" value="Glycos_transf_2"/>
    <property type="match status" value="1"/>
</dbReference>
<dbReference type="Pfam" id="PF00534">
    <property type="entry name" value="Glycos_transf_1"/>
    <property type="match status" value="1"/>
</dbReference>
<dbReference type="RefSeq" id="WP_077720978.1">
    <property type="nucleotide sequence ID" value="NZ_CP019699.1"/>
</dbReference>
<gene>
    <name evidence="3" type="ORF">B0W44_16520</name>
</gene>
<accession>A0A1U9KAV0</accession>
<dbReference type="AlphaFoldDB" id="A0A1U9KAV0"/>
<evidence type="ECO:0000259" key="1">
    <source>
        <dbReference type="Pfam" id="PF00534"/>
    </source>
</evidence>
<dbReference type="Gene3D" id="3.40.50.2000">
    <property type="entry name" value="Glycogen Phosphorylase B"/>
    <property type="match status" value="1"/>
</dbReference>